<dbReference type="InterPro" id="IPR012657">
    <property type="entry name" value="23S_rRNA-intervening_sequence"/>
</dbReference>
<reference evidence="1 2" key="1">
    <citation type="submission" date="2014-10" db="EMBL/GenBank/DDBJ databases">
        <title>Draft genome of anammox bacterium scalindua brodae, obtained using differential coverage binning of sequence data from two enrichment reactors.</title>
        <authorList>
            <person name="Speth D.R."/>
            <person name="Russ L."/>
            <person name="Kartal B."/>
            <person name="Op den Camp H.J."/>
            <person name="Dutilh B.E."/>
            <person name="Jetten M.S."/>
        </authorList>
    </citation>
    <scope>NUCLEOTIDE SEQUENCE [LARGE SCALE GENOMIC DNA]</scope>
    <source>
        <strain evidence="1">RU1</strain>
    </source>
</reference>
<comment type="caution">
    <text evidence="1">The sequence shown here is derived from an EMBL/GenBank/DDBJ whole genome shotgun (WGS) entry which is preliminary data.</text>
</comment>
<dbReference type="PATRIC" id="fig|237368.3.peg.4180"/>
<dbReference type="PANTHER" id="PTHR38471:SF2">
    <property type="entry name" value="FOUR HELIX BUNDLE PROTEIN"/>
    <property type="match status" value="1"/>
</dbReference>
<evidence type="ECO:0000313" key="1">
    <source>
        <dbReference type="EMBL" id="KHE90389.1"/>
    </source>
</evidence>
<organism evidence="1 2">
    <name type="scientific">Candidatus Scalindua brodae</name>
    <dbReference type="NCBI Taxonomy" id="237368"/>
    <lineage>
        <taxon>Bacteria</taxon>
        <taxon>Pseudomonadati</taxon>
        <taxon>Planctomycetota</taxon>
        <taxon>Candidatus Brocadiia</taxon>
        <taxon>Candidatus Brocadiales</taxon>
        <taxon>Candidatus Scalinduaceae</taxon>
        <taxon>Candidatus Scalindua</taxon>
    </lineage>
</organism>
<dbReference type="PIRSF" id="PIRSF035652">
    <property type="entry name" value="CHP02436"/>
    <property type="match status" value="1"/>
</dbReference>
<dbReference type="Pfam" id="PF05635">
    <property type="entry name" value="23S_rRNA_IVP"/>
    <property type="match status" value="1"/>
</dbReference>
<proteinExistence type="predicted"/>
<protein>
    <recommendedName>
        <fullName evidence="3">Four helix bundle protein</fullName>
    </recommendedName>
</protein>
<dbReference type="NCBIfam" id="TIGR02436">
    <property type="entry name" value="four helix bundle protein"/>
    <property type="match status" value="1"/>
</dbReference>
<dbReference type="eggNOG" id="ENOG5032RWC">
    <property type="taxonomic scope" value="Bacteria"/>
</dbReference>
<dbReference type="InterPro" id="IPR036583">
    <property type="entry name" value="23S_rRNA_IVS_sf"/>
</dbReference>
<evidence type="ECO:0000313" key="2">
    <source>
        <dbReference type="Proteomes" id="UP000030652"/>
    </source>
</evidence>
<accession>A0A0B0ECL1</accession>
<name>A0A0B0ECL1_9BACT</name>
<dbReference type="Proteomes" id="UP000030652">
    <property type="component" value="Unassembled WGS sequence"/>
</dbReference>
<sequence length="127" mass="14695">MNSAKKYDLEDRLIEFAIRIIELVEELPKTRAGNHIAGQLIRCGTSPALNYGEVQSSESQKDFIHKMKIILKELRETNICLKIIERKPLIKQSQRRDKIIKECNELISIFVSSVRTAQKSKERVKKS</sequence>
<gene>
    <name evidence="1" type="ORF">SCABRO_03886</name>
</gene>
<dbReference type="AlphaFoldDB" id="A0A0B0ECL1"/>
<dbReference type="SUPFAM" id="SSF158446">
    <property type="entry name" value="IVS-encoded protein-like"/>
    <property type="match status" value="1"/>
</dbReference>
<dbReference type="Gene3D" id="1.20.1440.60">
    <property type="entry name" value="23S rRNA-intervening sequence"/>
    <property type="match status" value="1"/>
</dbReference>
<evidence type="ECO:0008006" key="3">
    <source>
        <dbReference type="Google" id="ProtNLM"/>
    </source>
</evidence>
<dbReference type="EMBL" id="JRYO01000265">
    <property type="protein sequence ID" value="KHE90389.1"/>
    <property type="molecule type" value="Genomic_DNA"/>
</dbReference>
<dbReference type="PANTHER" id="PTHR38471">
    <property type="entry name" value="FOUR HELIX BUNDLE PROTEIN"/>
    <property type="match status" value="1"/>
</dbReference>